<evidence type="ECO:0000313" key="2">
    <source>
        <dbReference type="EMBL" id="PHM24335.1"/>
    </source>
</evidence>
<reference evidence="1 3" key="1">
    <citation type="journal article" date="2017" name="Nat. Microbiol.">
        <title>Natural product diversity associated with the nematode symbionts Photorhabdus and Xenorhabdus.</title>
        <authorList>
            <person name="Tobias N.J."/>
            <person name="Wolff H."/>
            <person name="Djahanschiri B."/>
            <person name="Grundmann F."/>
            <person name="Kronenwerth M."/>
            <person name="Shi Y.M."/>
            <person name="Simonyi S."/>
            <person name="Grun P."/>
            <person name="Shapiro-Ilan D."/>
            <person name="Pidot S.J."/>
            <person name="Stinear T.P."/>
            <person name="Ebersberger I."/>
            <person name="Bode H.B."/>
        </authorList>
    </citation>
    <scope>NUCLEOTIDE SEQUENCE [LARGE SCALE GENOMIC DNA]</scope>
    <source>
        <strain evidence="1 3">DSM 16342</strain>
    </source>
</reference>
<dbReference type="EMBL" id="NIBS01000044">
    <property type="protein sequence ID" value="PHM23148.1"/>
    <property type="molecule type" value="Genomic_DNA"/>
</dbReference>
<sequence length="152" mass="16988">MISPFSLSCNFRRVGEKALWAFRYTAPPALCTRNLSLSDGGKPTRTFRSAKIIRSCPTLSERDNGIRSHFINSSAFAPTLNSNMLTSPNQIRRQPGRYPLIETRPFSLPKVAAWLPAAVAFRRNSPVPARRDYVRHRLPSVPLSADNVPVPV</sequence>
<gene>
    <name evidence="2" type="ORF">Xbud_03330</name>
    <name evidence="1" type="ORF">Xbud_03657</name>
</gene>
<dbReference type="EMBL" id="NIBS01000026">
    <property type="protein sequence ID" value="PHM24335.1"/>
    <property type="molecule type" value="Genomic_DNA"/>
</dbReference>
<dbReference type="AlphaFoldDB" id="A0A2D0IMT7"/>
<organism evidence="1 3">
    <name type="scientific">Xenorhabdus budapestensis</name>
    <dbReference type="NCBI Taxonomy" id="290110"/>
    <lineage>
        <taxon>Bacteria</taxon>
        <taxon>Pseudomonadati</taxon>
        <taxon>Pseudomonadota</taxon>
        <taxon>Gammaproteobacteria</taxon>
        <taxon>Enterobacterales</taxon>
        <taxon>Morganellaceae</taxon>
        <taxon>Xenorhabdus</taxon>
    </lineage>
</organism>
<protein>
    <submittedName>
        <fullName evidence="1">Uncharacterized protein</fullName>
    </submittedName>
</protein>
<name>A0A2D0IMT7_XENBU</name>
<accession>A0A2D0IMT7</accession>
<dbReference type="Proteomes" id="UP000225833">
    <property type="component" value="Unassembled WGS sequence"/>
</dbReference>
<evidence type="ECO:0000313" key="1">
    <source>
        <dbReference type="EMBL" id="PHM23148.1"/>
    </source>
</evidence>
<evidence type="ECO:0000313" key="3">
    <source>
        <dbReference type="Proteomes" id="UP000225833"/>
    </source>
</evidence>
<proteinExistence type="predicted"/>
<comment type="caution">
    <text evidence="1">The sequence shown here is derived from an EMBL/GenBank/DDBJ whole genome shotgun (WGS) entry which is preliminary data.</text>
</comment>